<proteinExistence type="inferred from homology"/>
<evidence type="ECO:0000313" key="10">
    <source>
        <dbReference type="Proteomes" id="UP000198569"/>
    </source>
</evidence>
<dbReference type="InterPro" id="IPR033985">
    <property type="entry name" value="SusD-like_N"/>
</dbReference>
<dbReference type="PROSITE" id="PS51257">
    <property type="entry name" value="PROKAR_LIPOPROTEIN"/>
    <property type="match status" value="1"/>
</dbReference>
<comment type="similarity">
    <text evidence="2">Belongs to the SusD family.</text>
</comment>
<dbReference type="CDD" id="cd08977">
    <property type="entry name" value="SusD"/>
    <property type="match status" value="1"/>
</dbReference>
<organism evidence="9 10">
    <name type="scientific">Flavobacterium degerlachei</name>
    <dbReference type="NCBI Taxonomy" id="229203"/>
    <lineage>
        <taxon>Bacteria</taxon>
        <taxon>Pseudomonadati</taxon>
        <taxon>Bacteroidota</taxon>
        <taxon>Flavobacteriia</taxon>
        <taxon>Flavobacteriales</taxon>
        <taxon>Flavobacteriaceae</taxon>
        <taxon>Flavobacterium</taxon>
    </lineage>
</organism>
<reference evidence="10" key="1">
    <citation type="submission" date="2016-10" db="EMBL/GenBank/DDBJ databases">
        <authorList>
            <person name="Varghese N."/>
            <person name="Submissions S."/>
        </authorList>
    </citation>
    <scope>NUCLEOTIDE SEQUENCE [LARGE SCALE GENOMIC DNA]</scope>
    <source>
        <strain evidence="10">DSM 15718</strain>
    </source>
</reference>
<keyword evidence="10" id="KW-1185">Reference proteome</keyword>
<dbReference type="STRING" id="229203.SAMN05444338_10860"/>
<keyword evidence="5" id="KW-0998">Cell outer membrane</keyword>
<dbReference type="Pfam" id="PF14322">
    <property type="entry name" value="SusD-like_3"/>
    <property type="match status" value="1"/>
</dbReference>
<evidence type="ECO:0000256" key="1">
    <source>
        <dbReference type="ARBA" id="ARBA00004442"/>
    </source>
</evidence>
<dbReference type="AlphaFoldDB" id="A0A1H3A0A9"/>
<evidence type="ECO:0000259" key="8">
    <source>
        <dbReference type="Pfam" id="PF14322"/>
    </source>
</evidence>
<evidence type="ECO:0000256" key="3">
    <source>
        <dbReference type="ARBA" id="ARBA00022729"/>
    </source>
</evidence>
<sequence length="486" mass="53214">MKYISLRIKYSLFAILILTSFSSCTDLDTKPLGTAVDGDLSAGGFEAQAFGLYGQLRTSAVSDWTRYWFQCIRSDDAAKGSSPTDQAEQANSFDNFNYSKTSFLNGNNWNDHYKVIYACNDLIDAIEKSGLTDNGTMINKAEAKVLRAFLYFDLRRDYGEVPLIENKVVVPSDGVKAKSTVAQVDAFIKADLEFASQTLPASWLSFPGRATKGFANAMLAKLYLYQGNYAASLAKSQEIITSGVYSLEPSYKTLFSIDGNNSKESVFEVQQLVISTGQSFSNNYFVSQGVRGSGVWDLGWGFNVPTPALVNAFEVGDPRKGETILTSGQDDGGYGSGILPEAPPLDQMYWNKKAYTEASVRAKLGLKQNTWENIKIIRYADVLLMAAEAAVQTGNASATGYLNQVRARARGGANVLPNVVATLATIKQERRVEFGMENERFYDLVRWGDAPAVLGGVGYQPKNALYPIPQTAIDQAQGVLIQNPNY</sequence>
<name>A0A1H3A0A9_9FLAO</name>
<dbReference type="OrthoDB" id="5694214at2"/>
<protein>
    <submittedName>
        <fullName evidence="9">Starch-binding associating with outer membrane</fullName>
    </submittedName>
</protein>
<accession>A0A1H3A0A9</accession>
<dbReference type="RefSeq" id="WP_091432202.1">
    <property type="nucleotide sequence ID" value="NZ_FNMV01000008.1"/>
</dbReference>
<dbReference type="EMBL" id="FNMV01000008">
    <property type="protein sequence ID" value="SDX22349.1"/>
    <property type="molecule type" value="Genomic_DNA"/>
</dbReference>
<evidence type="ECO:0000256" key="5">
    <source>
        <dbReference type="ARBA" id="ARBA00023237"/>
    </source>
</evidence>
<evidence type="ECO:0000256" key="4">
    <source>
        <dbReference type="ARBA" id="ARBA00023136"/>
    </source>
</evidence>
<dbReference type="GO" id="GO:0009279">
    <property type="term" value="C:cell outer membrane"/>
    <property type="evidence" value="ECO:0007669"/>
    <property type="project" value="UniProtKB-SubCell"/>
</dbReference>
<keyword evidence="4" id="KW-0472">Membrane</keyword>
<feature type="signal peptide" evidence="6">
    <location>
        <begin position="1"/>
        <end position="25"/>
    </location>
</feature>
<dbReference type="SUPFAM" id="SSF48452">
    <property type="entry name" value="TPR-like"/>
    <property type="match status" value="1"/>
</dbReference>
<evidence type="ECO:0000313" key="9">
    <source>
        <dbReference type="EMBL" id="SDX22349.1"/>
    </source>
</evidence>
<keyword evidence="3 6" id="KW-0732">Signal</keyword>
<feature type="domain" description="RagB/SusD" evidence="7">
    <location>
        <begin position="263"/>
        <end position="455"/>
    </location>
</feature>
<comment type="subcellular location">
    <subcellularLocation>
        <location evidence="1">Cell outer membrane</location>
    </subcellularLocation>
</comment>
<dbReference type="InterPro" id="IPR011990">
    <property type="entry name" value="TPR-like_helical_dom_sf"/>
</dbReference>
<gene>
    <name evidence="9" type="ORF">SAMN05444338_10860</name>
</gene>
<evidence type="ECO:0000256" key="2">
    <source>
        <dbReference type="ARBA" id="ARBA00006275"/>
    </source>
</evidence>
<evidence type="ECO:0000259" key="7">
    <source>
        <dbReference type="Pfam" id="PF07980"/>
    </source>
</evidence>
<dbReference type="Gene3D" id="1.25.40.390">
    <property type="match status" value="1"/>
</dbReference>
<feature type="domain" description="SusD-like N-terminal" evidence="8">
    <location>
        <begin position="91"/>
        <end position="224"/>
    </location>
</feature>
<dbReference type="InterPro" id="IPR012944">
    <property type="entry name" value="SusD_RagB_dom"/>
</dbReference>
<dbReference type="Pfam" id="PF07980">
    <property type="entry name" value="SusD_RagB"/>
    <property type="match status" value="1"/>
</dbReference>
<evidence type="ECO:0000256" key="6">
    <source>
        <dbReference type="SAM" id="SignalP"/>
    </source>
</evidence>
<feature type="chain" id="PRO_5011679127" evidence="6">
    <location>
        <begin position="26"/>
        <end position="486"/>
    </location>
</feature>
<dbReference type="Proteomes" id="UP000198569">
    <property type="component" value="Unassembled WGS sequence"/>
</dbReference>